<keyword evidence="2" id="KW-1185">Reference proteome</keyword>
<dbReference type="Proteomes" id="UP001149165">
    <property type="component" value="Unassembled WGS sequence"/>
</dbReference>
<dbReference type="OrthoDB" id="2283785at2759"/>
<dbReference type="PANTHER" id="PTHR31904">
    <property type="entry name" value="BYPASS OF STOP CODON PROTEIN 5-RELATED"/>
    <property type="match status" value="1"/>
</dbReference>
<reference evidence="1" key="1">
    <citation type="submission" date="2022-11" db="EMBL/GenBank/DDBJ databases">
        <authorList>
            <person name="Petersen C."/>
        </authorList>
    </citation>
    <scope>NUCLEOTIDE SEQUENCE</scope>
    <source>
        <strain evidence="1">IBT 30069</strain>
    </source>
</reference>
<evidence type="ECO:0000313" key="1">
    <source>
        <dbReference type="EMBL" id="KAJ5109454.1"/>
    </source>
</evidence>
<dbReference type="PANTHER" id="PTHR31904:SF1">
    <property type="entry name" value="BYPASS OF STOP CODON PROTEIN 5-RELATED"/>
    <property type="match status" value="1"/>
</dbReference>
<evidence type="ECO:0008006" key="3">
    <source>
        <dbReference type="Google" id="ProtNLM"/>
    </source>
</evidence>
<evidence type="ECO:0000313" key="2">
    <source>
        <dbReference type="Proteomes" id="UP001149165"/>
    </source>
</evidence>
<dbReference type="InterPro" id="IPR039634">
    <property type="entry name" value="Bul1-like"/>
</dbReference>
<protein>
    <recommendedName>
        <fullName evidence="3">Arrestin-like N-terminal domain-containing protein</fullName>
    </recommendedName>
</protein>
<name>A0A9W9KJZ2_9EURO</name>
<accession>A0A9W9KJZ2</accession>
<dbReference type="EMBL" id="JAPQKH010000003">
    <property type="protein sequence ID" value="KAJ5109454.1"/>
    <property type="molecule type" value="Genomic_DNA"/>
</dbReference>
<reference evidence="1" key="2">
    <citation type="journal article" date="2023" name="IMA Fungus">
        <title>Comparative genomic study of the Penicillium genus elucidates a diverse pangenome and 15 lateral gene transfer events.</title>
        <authorList>
            <person name="Petersen C."/>
            <person name="Sorensen T."/>
            <person name="Nielsen M.R."/>
            <person name="Sondergaard T.E."/>
            <person name="Sorensen J.L."/>
            <person name="Fitzpatrick D.A."/>
            <person name="Frisvad J.C."/>
            <person name="Nielsen K.L."/>
        </authorList>
    </citation>
    <scope>NUCLEOTIDE SEQUENCE</scope>
    <source>
        <strain evidence="1">IBT 30069</strain>
    </source>
</reference>
<dbReference type="AlphaFoldDB" id="A0A9W9KJZ2"/>
<proteinExistence type="predicted"/>
<organism evidence="1 2">
    <name type="scientific">Penicillium angulare</name>
    <dbReference type="NCBI Taxonomy" id="116970"/>
    <lineage>
        <taxon>Eukaryota</taxon>
        <taxon>Fungi</taxon>
        <taxon>Dikarya</taxon>
        <taxon>Ascomycota</taxon>
        <taxon>Pezizomycotina</taxon>
        <taxon>Eurotiomycetes</taxon>
        <taxon>Eurotiomycetidae</taxon>
        <taxon>Eurotiales</taxon>
        <taxon>Aspergillaceae</taxon>
        <taxon>Penicillium</taxon>
    </lineage>
</organism>
<sequence>MVTHVPVPVNSLRRTFLRMDSPVHESMQHVELQPGIQYDIPFKFIVPRELPVHVCHHKCCSAQLQQEHLNLPSSLGHASNSFGVAHDMAPKEAQVIYEIAFTIWDTDNSKDGSMKKIQEYNFPIYILPKRRELAPVFVHSRSGYYRLNSQKPLSKGLFRSSLGLLRASTAQPSAIQIPTTLSRDNVELTTTLRVDITFEPAHPQIKPPSRITPTLHLKAMTFWGMEPWEQFPDQTHASTWDARKAYWFENIPLSSNKLILHWRSCLPARKSDHEPSCHTAYMTSIDIPIVLPGNYLYSPTFHSCFISRVYALSASLSFHSHDKAHGTSRLSLKTPVQIIAT</sequence>
<gene>
    <name evidence="1" type="ORF">N7456_006129</name>
</gene>
<comment type="caution">
    <text evidence="1">The sequence shown here is derived from an EMBL/GenBank/DDBJ whole genome shotgun (WGS) entry which is preliminary data.</text>
</comment>